<evidence type="ECO:0000313" key="3">
    <source>
        <dbReference type="Proteomes" id="UP001196870"/>
    </source>
</evidence>
<evidence type="ECO:0000313" key="2">
    <source>
        <dbReference type="EMBL" id="MBR0666355.1"/>
    </source>
</evidence>
<evidence type="ECO:0000256" key="1">
    <source>
        <dbReference type="SAM" id="SignalP"/>
    </source>
</evidence>
<comment type="caution">
    <text evidence="2">The sequence shown here is derived from an EMBL/GenBank/DDBJ whole genome shotgun (WGS) entry which is preliminary data.</text>
</comment>
<reference evidence="3" key="1">
    <citation type="journal article" date="2021" name="Syst. Appl. Microbiol.">
        <title>Roseomonas hellenica sp. nov., isolated from roots of wild-growing Alkanna tinctoria.</title>
        <authorList>
            <person name="Rat A."/>
            <person name="Naranjo H.D."/>
            <person name="Lebbe L."/>
            <person name="Cnockaert M."/>
            <person name="Krigas N."/>
            <person name="Grigoriadou K."/>
            <person name="Maloupa E."/>
            <person name="Willems A."/>
        </authorList>
    </citation>
    <scope>NUCLEOTIDE SEQUENCE [LARGE SCALE GENOMIC DNA]</scope>
    <source>
        <strain evidence="3">LMG 31523</strain>
    </source>
</reference>
<keyword evidence="1" id="KW-0732">Signal</keyword>
<feature type="signal peptide" evidence="1">
    <location>
        <begin position="1"/>
        <end position="22"/>
    </location>
</feature>
<proteinExistence type="predicted"/>
<sequence>MKAALLGLAAAGLFLVGAAATSAPVDCATPVLRSVSPDTRHRLEICRGRLFFAMPGQSGDAPGMAVLRDADGQIEGVVALAMLNAVEGPPRWEADAVALPLVARIAYTSGGATVLGDAFWRLRTWLRAVPRDEEFR</sequence>
<gene>
    <name evidence="2" type="ORF">GXW71_18485</name>
</gene>
<keyword evidence="3" id="KW-1185">Reference proteome</keyword>
<accession>A0ABS5F1E6</accession>
<protein>
    <submittedName>
        <fullName evidence="2">Uncharacterized protein</fullName>
    </submittedName>
</protein>
<dbReference type="EMBL" id="JAAGBB010000022">
    <property type="protein sequence ID" value="MBR0666355.1"/>
    <property type="molecule type" value="Genomic_DNA"/>
</dbReference>
<dbReference type="Proteomes" id="UP001196870">
    <property type="component" value="Unassembled WGS sequence"/>
</dbReference>
<feature type="chain" id="PRO_5045167493" evidence="1">
    <location>
        <begin position="23"/>
        <end position="136"/>
    </location>
</feature>
<dbReference type="RefSeq" id="WP_211854027.1">
    <property type="nucleotide sequence ID" value="NZ_JAAGBB010000022.1"/>
</dbReference>
<organism evidence="2 3">
    <name type="scientific">Plastoroseomonas hellenica</name>
    <dbReference type="NCBI Taxonomy" id="2687306"/>
    <lineage>
        <taxon>Bacteria</taxon>
        <taxon>Pseudomonadati</taxon>
        <taxon>Pseudomonadota</taxon>
        <taxon>Alphaproteobacteria</taxon>
        <taxon>Acetobacterales</taxon>
        <taxon>Acetobacteraceae</taxon>
        <taxon>Plastoroseomonas</taxon>
    </lineage>
</organism>
<name>A0ABS5F1E6_9PROT</name>